<dbReference type="EMBL" id="MWDB01000016">
    <property type="protein sequence ID" value="OQB41467.1"/>
    <property type="molecule type" value="Genomic_DNA"/>
</dbReference>
<proteinExistence type="predicted"/>
<sequence>MLLLGTFGRKLIMLCEIEKNPKLFHILVQNLCLLIRTDLLEI</sequence>
<comment type="caution">
    <text evidence="1">The sequence shown here is derived from an EMBL/GenBank/DDBJ whole genome shotgun (WGS) entry which is preliminary data.</text>
</comment>
<dbReference type="AlphaFoldDB" id="A0A1V5ZMM3"/>
<accession>A0A1V5ZMM3</accession>
<evidence type="ECO:0000313" key="1">
    <source>
        <dbReference type="EMBL" id="OQB41467.1"/>
    </source>
</evidence>
<organism evidence="1">
    <name type="scientific">candidate division CPR1 bacterium ADurb.Bin160</name>
    <dbReference type="NCBI Taxonomy" id="1852826"/>
    <lineage>
        <taxon>Bacteria</taxon>
        <taxon>candidate division CPR1</taxon>
    </lineage>
</organism>
<gene>
    <name evidence="1" type="ORF">BWY04_00801</name>
</gene>
<protein>
    <submittedName>
        <fullName evidence="1">Uncharacterized protein</fullName>
    </submittedName>
</protein>
<reference evidence="1" key="1">
    <citation type="submission" date="2017-02" db="EMBL/GenBank/DDBJ databases">
        <title>Delving into the versatile metabolic prowess of the omnipresent phylum Bacteroidetes.</title>
        <authorList>
            <person name="Nobu M.K."/>
            <person name="Mei R."/>
            <person name="Narihiro T."/>
            <person name="Kuroda K."/>
            <person name="Liu W.-T."/>
        </authorList>
    </citation>
    <scope>NUCLEOTIDE SEQUENCE</scope>
    <source>
        <strain evidence="1">ADurb.Bin160</strain>
    </source>
</reference>
<dbReference type="Proteomes" id="UP000485621">
    <property type="component" value="Unassembled WGS sequence"/>
</dbReference>
<name>A0A1V5ZMM3_9BACT</name>